<evidence type="ECO:0000256" key="6">
    <source>
        <dbReference type="ARBA" id="ARBA00023136"/>
    </source>
</evidence>
<accession>A0ABN7RUI7</accession>
<name>A0ABN7RUI7_THEXY</name>
<evidence type="ECO:0000256" key="3">
    <source>
        <dbReference type="ARBA" id="ARBA00022553"/>
    </source>
</evidence>
<feature type="transmembrane region" description="Helical" evidence="8">
    <location>
        <begin position="6"/>
        <end position="27"/>
    </location>
</feature>
<evidence type="ECO:0000256" key="1">
    <source>
        <dbReference type="ARBA" id="ARBA00004651"/>
    </source>
</evidence>
<dbReference type="Gene3D" id="3.30.565.10">
    <property type="entry name" value="Histidine kinase-like ATPase, C-terminal domain"/>
    <property type="match status" value="1"/>
</dbReference>
<dbReference type="PROSITE" id="PS50885">
    <property type="entry name" value="HAMP"/>
    <property type="match status" value="1"/>
</dbReference>
<dbReference type="PANTHER" id="PTHR34220">
    <property type="entry name" value="SENSOR HISTIDINE KINASE YPDA"/>
    <property type="match status" value="1"/>
</dbReference>
<dbReference type="EMBL" id="CAJRAY010000026">
    <property type="protein sequence ID" value="CAG5082681.1"/>
    <property type="molecule type" value="Genomic_DNA"/>
</dbReference>
<keyword evidence="5 10" id="KW-0418">Kinase</keyword>
<evidence type="ECO:0000256" key="7">
    <source>
        <dbReference type="SAM" id="MobiDB-lite"/>
    </source>
</evidence>
<dbReference type="InterPro" id="IPR010559">
    <property type="entry name" value="Sig_transdc_His_kin_internal"/>
</dbReference>
<dbReference type="InterPro" id="IPR050640">
    <property type="entry name" value="Bact_2-comp_sensor_kinase"/>
</dbReference>
<evidence type="ECO:0000256" key="4">
    <source>
        <dbReference type="ARBA" id="ARBA00022679"/>
    </source>
</evidence>
<comment type="subcellular location">
    <subcellularLocation>
        <location evidence="1">Cell membrane</location>
        <topology evidence="1">Multi-pass membrane protein</topology>
    </subcellularLocation>
</comment>
<gene>
    <name evidence="10" type="primary">txxe 1471yesM21</name>
    <name evidence="10" type="ORF">TXXE_06240</name>
</gene>
<dbReference type="InterPro" id="IPR003594">
    <property type="entry name" value="HATPase_dom"/>
</dbReference>
<dbReference type="SUPFAM" id="SSF158472">
    <property type="entry name" value="HAMP domain-like"/>
    <property type="match status" value="1"/>
</dbReference>
<keyword evidence="4 10" id="KW-0808">Transferase</keyword>
<evidence type="ECO:0000313" key="11">
    <source>
        <dbReference type="Proteomes" id="UP000681526"/>
    </source>
</evidence>
<keyword evidence="2" id="KW-1003">Cell membrane</keyword>
<dbReference type="EC" id="2.7.3.-" evidence="10"/>
<evidence type="ECO:0000256" key="2">
    <source>
        <dbReference type="ARBA" id="ARBA00022475"/>
    </source>
</evidence>
<dbReference type="SUPFAM" id="SSF55874">
    <property type="entry name" value="ATPase domain of HSP90 chaperone/DNA topoisomerase II/histidine kinase"/>
    <property type="match status" value="1"/>
</dbReference>
<dbReference type="Pfam" id="PF02518">
    <property type="entry name" value="HATPase_c"/>
    <property type="match status" value="1"/>
</dbReference>
<feature type="domain" description="HAMP" evidence="9">
    <location>
        <begin position="307"/>
        <end position="359"/>
    </location>
</feature>
<dbReference type="CDD" id="cd06225">
    <property type="entry name" value="HAMP"/>
    <property type="match status" value="1"/>
</dbReference>
<dbReference type="GO" id="GO:0016301">
    <property type="term" value="F:kinase activity"/>
    <property type="evidence" value="ECO:0007669"/>
    <property type="project" value="UniProtKB-KW"/>
</dbReference>
<evidence type="ECO:0000256" key="5">
    <source>
        <dbReference type="ARBA" id="ARBA00022777"/>
    </source>
</evidence>
<protein>
    <submittedName>
        <fullName evidence="10">Histidine kinase,histidine kinase, HAMP region</fullName>
        <ecNumber evidence="10">2.7.3.-</ecNumber>
    </submittedName>
</protein>
<dbReference type="Proteomes" id="UP000681526">
    <property type="component" value="Unassembled WGS sequence"/>
</dbReference>
<organism evidence="10 11">
    <name type="scientific">Thermobacillus xylanilyticus</name>
    <dbReference type="NCBI Taxonomy" id="76633"/>
    <lineage>
        <taxon>Bacteria</taxon>
        <taxon>Bacillati</taxon>
        <taxon>Bacillota</taxon>
        <taxon>Bacilli</taxon>
        <taxon>Bacillales</taxon>
        <taxon>Paenibacillaceae</taxon>
        <taxon>Thermobacillus</taxon>
    </lineage>
</organism>
<dbReference type="InterPro" id="IPR036890">
    <property type="entry name" value="HATPase_C_sf"/>
</dbReference>
<dbReference type="InterPro" id="IPR003660">
    <property type="entry name" value="HAMP_dom"/>
</dbReference>
<feature type="transmembrane region" description="Helical" evidence="8">
    <location>
        <begin position="285"/>
        <end position="306"/>
    </location>
</feature>
<dbReference type="Pfam" id="PF06580">
    <property type="entry name" value="His_kinase"/>
    <property type="match status" value="1"/>
</dbReference>
<reference evidence="10 11" key="1">
    <citation type="submission" date="2021-04" db="EMBL/GenBank/DDBJ databases">
        <authorList>
            <person name="Rakotoarivonina H."/>
        </authorList>
    </citation>
    <scope>NUCLEOTIDE SEQUENCE [LARGE SCALE GENOMIC DNA]</scope>
    <source>
        <strain evidence="10 11">XE</strain>
    </source>
</reference>
<dbReference type="Pfam" id="PF00672">
    <property type="entry name" value="HAMP"/>
    <property type="match status" value="1"/>
</dbReference>
<evidence type="ECO:0000259" key="9">
    <source>
        <dbReference type="PROSITE" id="PS50885"/>
    </source>
</evidence>
<dbReference type="Gene3D" id="6.10.340.10">
    <property type="match status" value="1"/>
</dbReference>
<feature type="region of interest" description="Disordered" evidence="7">
    <location>
        <begin position="587"/>
        <end position="626"/>
    </location>
</feature>
<evidence type="ECO:0000256" key="8">
    <source>
        <dbReference type="SAM" id="Phobius"/>
    </source>
</evidence>
<evidence type="ECO:0000313" key="10">
    <source>
        <dbReference type="EMBL" id="CAG5082681.1"/>
    </source>
</evidence>
<proteinExistence type="predicted"/>
<dbReference type="SMART" id="SM00304">
    <property type="entry name" value="HAMP"/>
    <property type="match status" value="1"/>
</dbReference>
<dbReference type="RefSeq" id="WP_213483888.1">
    <property type="nucleotide sequence ID" value="NZ_CAJRAY010000026.1"/>
</dbReference>
<keyword evidence="8" id="KW-1133">Transmembrane helix</keyword>
<keyword evidence="3" id="KW-0597">Phosphoprotein</keyword>
<feature type="compositionally biased region" description="Low complexity" evidence="7">
    <location>
        <begin position="587"/>
        <end position="601"/>
    </location>
</feature>
<keyword evidence="8" id="KW-0812">Transmembrane</keyword>
<sequence length="626" mass="70612">MPKHNLFKKIALILFALLVPIVALYVLSNRISTDVLRDELNDSNANRLAFFQHQADTTIQSIAMWPNLLMHDPDITELRHTFESPGPALGLDQIMLVKRIQRKLSIQENSSNWSSTLSIYSPVLGRVLTSSNAAPYDPDELTRRLKPGWHVEPAEGGRYLFSLFTISPYVTEDRLHNVNLVIEVQFDSSNLVHMLDQFKIGDRRDPFYYVPGVGAVYNSTADNAAADRLVELLEEEGELSTGSRTVTLDGQPYLVYLQKSGIAEWYLIDYIPLAEVMQPIKRTNLLFYVSVGSLLLMGCVMAYILYAQVQSPLKQLVTSFQRLKLEDYTVRLKPRGKSEFAFVFQRFNSMVEQIQELFNRVYLERLRVQEARLKQLQSQINPHFFHNSISFISSMAKMKNYQAIIAMAENLSSYFRYATRQERDFVTLEEELQFVGSYLEIHKLRRSRLTFTIELPSRLRHLHVPPLLIQPLAENAVRHGIEANGGEGLIRIAVGEADGVCRVTVDDNGKGLNEEARSHLMRRLAEPMDERAGCGLWNVNQRLYLRYGPDAGMRMEPSPLGGLRIVLEWRLAGHAASGTPDAVTAAATDAAASAETPAAESAADEDAYGEAARPIPHVHAKARELP</sequence>
<dbReference type="PANTHER" id="PTHR34220:SF7">
    <property type="entry name" value="SENSOR HISTIDINE KINASE YPDA"/>
    <property type="match status" value="1"/>
</dbReference>
<comment type="caution">
    <text evidence="10">The sequence shown here is derived from an EMBL/GenBank/DDBJ whole genome shotgun (WGS) entry which is preliminary data.</text>
</comment>
<keyword evidence="11" id="KW-1185">Reference proteome</keyword>
<keyword evidence="6 8" id="KW-0472">Membrane</keyword>